<protein>
    <submittedName>
        <fullName evidence="1">Helix-turn-helix domain-containing protein</fullName>
    </submittedName>
</protein>
<dbReference type="Proteomes" id="UP001595833">
    <property type="component" value="Unassembled WGS sequence"/>
</dbReference>
<reference evidence="2" key="1">
    <citation type="journal article" date="2019" name="Int. J. Syst. Evol. Microbiol.">
        <title>The Global Catalogue of Microorganisms (GCM) 10K type strain sequencing project: providing services to taxonomists for standard genome sequencing and annotation.</title>
        <authorList>
            <consortium name="The Broad Institute Genomics Platform"/>
            <consortium name="The Broad Institute Genome Sequencing Center for Infectious Disease"/>
            <person name="Wu L."/>
            <person name="Ma J."/>
        </authorList>
    </citation>
    <scope>NUCLEOTIDE SEQUENCE [LARGE SCALE GENOMIC DNA]</scope>
    <source>
        <strain evidence="2">KCTC 12848</strain>
    </source>
</reference>
<evidence type="ECO:0000313" key="1">
    <source>
        <dbReference type="EMBL" id="MFC5055555.1"/>
    </source>
</evidence>
<keyword evidence="2" id="KW-1185">Reference proteome</keyword>
<accession>A0ABV9Y1Z8</accession>
<sequence>MGRQEKPLADPRSPQGALAAFLRALRIEAELTYTDMGTGVPSAVSTLSQAASGDTLPTLDTVRDYVTACRLDEPKLTTALQHAEALWKNAVLHAKGITHPAGRTGLPGDHAHTPRQFTEAVAALLGSRGLFTLRDIENATDKTGHRIPRSTLARLLNRNTNTVMPSTALNTLLDACGIDNTAQRAAWTTARTNTALVTAGLTTPHLPPSAAEAPHDITDNVYFHQGPTVVRAPVVTGAQALQHVLEGGDSIITPDGTTITLDVKTVTGELEHLCRGHGVYATPPPIGPALLRLLNRVSGGVRGSERQRLITLITDASLHLPADLRTTFLTAANIGGPEGPSASQPHAGATSLTPRLTSLAEVRGVDVRTVRRRLRDAASLLAEHLIADLARRDTLAHRFRRSLLVCCDLRRYGAADDQLQHDLQGLMARSLDRAGAAAGVDRSTWLRQPRGDEEWAVLPSDAPELQVVDQYVRALNAELSAANRYRIPEARARLRLAIHHGATMDGANGFPGQDSVLVSRLLNSEAAHLALDQFPNADLVVVLSELVFSTLILPGHTTLRAPDFRRIEVRVKDFVGHGWMWIPNGDVHALDLDDPAPHAAL</sequence>
<proteinExistence type="predicted"/>
<comment type="caution">
    <text evidence="1">The sequence shown here is derived from an EMBL/GenBank/DDBJ whole genome shotgun (WGS) entry which is preliminary data.</text>
</comment>
<dbReference type="RefSeq" id="WP_344042809.1">
    <property type="nucleotide sequence ID" value="NZ_BAAAKE010000037.1"/>
</dbReference>
<dbReference type="Pfam" id="PF13560">
    <property type="entry name" value="HTH_31"/>
    <property type="match status" value="1"/>
</dbReference>
<gene>
    <name evidence="1" type="ORF">ACFPFM_17550</name>
</gene>
<name>A0ABV9Y1Z8_9PSEU</name>
<dbReference type="EMBL" id="JBHSJB010000015">
    <property type="protein sequence ID" value="MFC5055555.1"/>
    <property type="molecule type" value="Genomic_DNA"/>
</dbReference>
<evidence type="ECO:0000313" key="2">
    <source>
        <dbReference type="Proteomes" id="UP001595833"/>
    </source>
</evidence>
<organism evidence="1 2">
    <name type="scientific">Saccharothrix xinjiangensis</name>
    <dbReference type="NCBI Taxonomy" id="204798"/>
    <lineage>
        <taxon>Bacteria</taxon>
        <taxon>Bacillati</taxon>
        <taxon>Actinomycetota</taxon>
        <taxon>Actinomycetes</taxon>
        <taxon>Pseudonocardiales</taxon>
        <taxon>Pseudonocardiaceae</taxon>
        <taxon>Saccharothrix</taxon>
    </lineage>
</organism>